<feature type="compositionally biased region" description="Basic residues" evidence="1">
    <location>
        <begin position="108"/>
        <end position="120"/>
    </location>
</feature>
<feature type="compositionally biased region" description="Pro residues" evidence="1">
    <location>
        <begin position="303"/>
        <end position="324"/>
    </location>
</feature>
<feature type="compositionally biased region" description="Polar residues" evidence="1">
    <location>
        <begin position="21"/>
        <end position="45"/>
    </location>
</feature>
<evidence type="ECO:0000256" key="1">
    <source>
        <dbReference type="SAM" id="MobiDB-lite"/>
    </source>
</evidence>
<accession>A0A7G2C3P2</accession>
<gene>
    <name evidence="2" type="ORF">ADEAN_000132700</name>
</gene>
<feature type="compositionally biased region" description="Basic and acidic residues" evidence="1">
    <location>
        <begin position="135"/>
        <end position="148"/>
    </location>
</feature>
<reference evidence="2 3" key="1">
    <citation type="submission" date="2020-08" db="EMBL/GenBank/DDBJ databases">
        <authorList>
            <person name="Newling K."/>
            <person name="Davey J."/>
            <person name="Forrester S."/>
        </authorList>
    </citation>
    <scope>NUCLEOTIDE SEQUENCE [LARGE SCALE GENOMIC DNA]</scope>
    <source>
        <strain evidence="3">Crithidia deanei Carvalho (ATCC PRA-265)</strain>
    </source>
</reference>
<feature type="compositionally biased region" description="Polar residues" evidence="1">
    <location>
        <begin position="191"/>
        <end position="201"/>
    </location>
</feature>
<feature type="compositionally biased region" description="Basic and acidic residues" evidence="1">
    <location>
        <begin position="9"/>
        <end position="19"/>
    </location>
</feature>
<feature type="compositionally biased region" description="Polar residues" evidence="1">
    <location>
        <begin position="248"/>
        <end position="267"/>
    </location>
</feature>
<feature type="region of interest" description="Disordered" evidence="1">
    <location>
        <begin position="1"/>
        <end position="65"/>
    </location>
</feature>
<name>A0A7G2C3P2_9TRYP</name>
<proteinExistence type="predicted"/>
<dbReference type="VEuPathDB" id="TriTrypDB:ADEAN_000132700"/>
<keyword evidence="3" id="KW-1185">Reference proteome</keyword>
<protein>
    <submittedName>
        <fullName evidence="2">Uncharacterized protein</fullName>
    </submittedName>
</protein>
<dbReference type="AlphaFoldDB" id="A0A7G2C3P2"/>
<sequence>MENASIEHSTSRKASDESFQKYPTSARQNSEQNILSAGRTSSQQQLKDHRTDSSTFSTNSAPVGIGAGKVAALRNRFESYSNGASPATPPPILVAVEDSRKASPGAKSSKHGKDKKKKKSKEASVSISVNSNGTREPEPDKDEFIDSKKKVRRSSIRRPSATGSNAGGGLSEDDLKSLTLDGDEGALPLTRKSSTLSTRQQAALRKTPSFLSRAHTPPPDQLREMKRRQKAESTLSESARSSHRDSLHSSTTNLDSTASTMTPSLNMGTPAAVRASGSASFKKKEKEARKSPTPSNGARSDNSPPPTTAAPIPPPPVKVPPKPSKPAKSGCCEGARGSRDGR</sequence>
<organism evidence="2 3">
    <name type="scientific">Angomonas deanei</name>
    <dbReference type="NCBI Taxonomy" id="59799"/>
    <lineage>
        <taxon>Eukaryota</taxon>
        <taxon>Discoba</taxon>
        <taxon>Euglenozoa</taxon>
        <taxon>Kinetoplastea</taxon>
        <taxon>Metakinetoplastina</taxon>
        <taxon>Trypanosomatida</taxon>
        <taxon>Trypanosomatidae</taxon>
        <taxon>Strigomonadinae</taxon>
        <taxon>Angomonas</taxon>
    </lineage>
</organism>
<dbReference type="Proteomes" id="UP000515908">
    <property type="component" value="Chromosome 02"/>
</dbReference>
<evidence type="ECO:0000313" key="3">
    <source>
        <dbReference type="Proteomes" id="UP000515908"/>
    </source>
</evidence>
<feature type="region of interest" description="Disordered" evidence="1">
    <location>
        <begin position="80"/>
        <end position="342"/>
    </location>
</feature>
<dbReference type="EMBL" id="LR877146">
    <property type="protein sequence ID" value="CAD2213884.1"/>
    <property type="molecule type" value="Genomic_DNA"/>
</dbReference>
<feature type="compositionally biased region" description="Polar residues" evidence="1">
    <location>
        <begin position="292"/>
        <end position="302"/>
    </location>
</feature>
<evidence type="ECO:0000313" key="2">
    <source>
        <dbReference type="EMBL" id="CAD2213884.1"/>
    </source>
</evidence>